<organism evidence="1 2">
    <name type="scientific">Gossypium australe</name>
    <dbReference type="NCBI Taxonomy" id="47621"/>
    <lineage>
        <taxon>Eukaryota</taxon>
        <taxon>Viridiplantae</taxon>
        <taxon>Streptophyta</taxon>
        <taxon>Embryophyta</taxon>
        <taxon>Tracheophyta</taxon>
        <taxon>Spermatophyta</taxon>
        <taxon>Magnoliopsida</taxon>
        <taxon>eudicotyledons</taxon>
        <taxon>Gunneridae</taxon>
        <taxon>Pentapetalae</taxon>
        <taxon>rosids</taxon>
        <taxon>malvids</taxon>
        <taxon>Malvales</taxon>
        <taxon>Malvaceae</taxon>
        <taxon>Malvoideae</taxon>
        <taxon>Gossypium</taxon>
    </lineage>
</organism>
<name>A0A5B6VH36_9ROSI</name>
<sequence length="60" mass="6787">MLGEPTTCVAPPSHVFRRMERLRSTSFFLLFIKLHQKVYALSSKLRDQKASAAHTATCHA</sequence>
<dbReference type="OrthoDB" id="498786at2759"/>
<accession>A0A5B6VH36</accession>
<dbReference type="AlphaFoldDB" id="A0A5B6VH36"/>
<protein>
    <submittedName>
        <fullName evidence="1">Lysine-specific demethylase 2A-like</fullName>
    </submittedName>
</protein>
<reference evidence="1" key="1">
    <citation type="submission" date="2019-08" db="EMBL/GenBank/DDBJ databases">
        <authorList>
            <person name="Liu F."/>
        </authorList>
    </citation>
    <scope>NUCLEOTIDE SEQUENCE [LARGE SCALE GENOMIC DNA]</scope>
    <source>
        <strain evidence="1">PA1801</strain>
        <tissue evidence="1">Leaf</tissue>
    </source>
</reference>
<gene>
    <name evidence="1" type="ORF">EPI10_014219</name>
</gene>
<proteinExistence type="predicted"/>
<evidence type="ECO:0000313" key="1">
    <source>
        <dbReference type="EMBL" id="KAA3468316.1"/>
    </source>
</evidence>
<keyword evidence="1" id="KW-0808">Transferase</keyword>
<keyword evidence="2" id="KW-1185">Reference proteome</keyword>
<dbReference type="Proteomes" id="UP000325315">
    <property type="component" value="Unassembled WGS sequence"/>
</dbReference>
<comment type="caution">
    <text evidence="1">The sequence shown here is derived from an EMBL/GenBank/DDBJ whole genome shotgun (WGS) entry which is preliminary data.</text>
</comment>
<dbReference type="GO" id="GO:0032259">
    <property type="term" value="P:methylation"/>
    <property type="evidence" value="ECO:0007669"/>
    <property type="project" value="UniProtKB-KW"/>
</dbReference>
<keyword evidence="1" id="KW-0489">Methyltransferase</keyword>
<evidence type="ECO:0000313" key="2">
    <source>
        <dbReference type="Proteomes" id="UP000325315"/>
    </source>
</evidence>
<dbReference type="GO" id="GO:0008168">
    <property type="term" value="F:methyltransferase activity"/>
    <property type="evidence" value="ECO:0007669"/>
    <property type="project" value="UniProtKB-KW"/>
</dbReference>
<dbReference type="EMBL" id="SMMG02000006">
    <property type="protein sequence ID" value="KAA3468316.1"/>
    <property type="molecule type" value="Genomic_DNA"/>
</dbReference>